<dbReference type="InterPro" id="IPR036390">
    <property type="entry name" value="WH_DNA-bd_sf"/>
</dbReference>
<dbReference type="Gene3D" id="1.10.10.10">
    <property type="entry name" value="Winged helix-like DNA-binding domain superfamily/Winged helix DNA-binding domain"/>
    <property type="match status" value="1"/>
</dbReference>
<dbReference type="SUPFAM" id="SSF48008">
    <property type="entry name" value="GntR ligand-binding domain-like"/>
    <property type="match status" value="1"/>
</dbReference>
<sequence>MQTPGPTKNKSLPIQRVTRGTGARHVYEVLRKEILTLQLKPGMPLDETSLAERFVMSRSPIREALVRLSADGLVDMLSNRSTLVAPVRLEEFPRYIEALDFLQRINTRLAAENRTDEDLELMVEKAKAFELAIEDRGHLLISETNRDFHMAIADAGRNPYLAQAYGRLLDDGRRILHLHMGFLQKSEKDNLLSPAHFDMIDAIREQDVLLADQLAHEHSRQFHDGFRSFMTADYTEDFEFDLGFDREDS</sequence>
<dbReference type="SMART" id="SM00345">
    <property type="entry name" value="HTH_GNTR"/>
    <property type="match status" value="1"/>
</dbReference>
<accession>A0A238JAH3</accession>
<dbReference type="PROSITE" id="PS50949">
    <property type="entry name" value="HTH_GNTR"/>
    <property type="match status" value="1"/>
</dbReference>
<dbReference type="CDD" id="cd07377">
    <property type="entry name" value="WHTH_GntR"/>
    <property type="match status" value="1"/>
</dbReference>
<proteinExistence type="predicted"/>
<organism evidence="5 6">
    <name type="scientific">Pelagimonas phthalicica</name>
    <dbReference type="NCBI Taxonomy" id="1037362"/>
    <lineage>
        <taxon>Bacteria</taxon>
        <taxon>Pseudomonadati</taxon>
        <taxon>Pseudomonadota</taxon>
        <taxon>Alphaproteobacteria</taxon>
        <taxon>Rhodobacterales</taxon>
        <taxon>Roseobacteraceae</taxon>
        <taxon>Pelagimonas</taxon>
    </lineage>
</organism>
<dbReference type="OrthoDB" id="8638122at2"/>
<dbReference type="Pfam" id="PF00392">
    <property type="entry name" value="GntR"/>
    <property type="match status" value="1"/>
</dbReference>
<dbReference type="SMART" id="SM00895">
    <property type="entry name" value="FCD"/>
    <property type="match status" value="1"/>
</dbReference>
<protein>
    <submittedName>
        <fullName evidence="5">HTH-type transcriptional regulator LutR</fullName>
    </submittedName>
</protein>
<dbReference type="InterPro" id="IPR036388">
    <property type="entry name" value="WH-like_DNA-bd_sf"/>
</dbReference>
<dbReference type="PANTHER" id="PTHR43537">
    <property type="entry name" value="TRANSCRIPTIONAL REGULATOR, GNTR FAMILY"/>
    <property type="match status" value="1"/>
</dbReference>
<dbReference type="Gene3D" id="1.20.120.530">
    <property type="entry name" value="GntR ligand-binding domain-like"/>
    <property type="match status" value="1"/>
</dbReference>
<keyword evidence="1" id="KW-0805">Transcription regulation</keyword>
<evidence type="ECO:0000256" key="3">
    <source>
        <dbReference type="ARBA" id="ARBA00023163"/>
    </source>
</evidence>
<dbReference type="Proteomes" id="UP000225972">
    <property type="component" value="Unassembled WGS sequence"/>
</dbReference>
<evidence type="ECO:0000259" key="4">
    <source>
        <dbReference type="PROSITE" id="PS50949"/>
    </source>
</evidence>
<keyword evidence="6" id="KW-1185">Reference proteome</keyword>
<feature type="domain" description="HTH gntR-type" evidence="4">
    <location>
        <begin position="20"/>
        <end position="87"/>
    </location>
</feature>
<dbReference type="InterPro" id="IPR011711">
    <property type="entry name" value="GntR_C"/>
</dbReference>
<dbReference type="Pfam" id="PF07729">
    <property type="entry name" value="FCD"/>
    <property type="match status" value="1"/>
</dbReference>
<dbReference type="GO" id="GO:0003700">
    <property type="term" value="F:DNA-binding transcription factor activity"/>
    <property type="evidence" value="ECO:0007669"/>
    <property type="project" value="InterPro"/>
</dbReference>
<dbReference type="PANTHER" id="PTHR43537:SF5">
    <property type="entry name" value="UXU OPERON TRANSCRIPTIONAL REGULATOR"/>
    <property type="match status" value="1"/>
</dbReference>
<keyword evidence="2" id="KW-0238">DNA-binding</keyword>
<dbReference type="InterPro" id="IPR000524">
    <property type="entry name" value="Tscrpt_reg_HTH_GntR"/>
</dbReference>
<evidence type="ECO:0000313" key="6">
    <source>
        <dbReference type="Proteomes" id="UP000225972"/>
    </source>
</evidence>
<evidence type="ECO:0000256" key="2">
    <source>
        <dbReference type="ARBA" id="ARBA00023125"/>
    </source>
</evidence>
<evidence type="ECO:0000313" key="5">
    <source>
        <dbReference type="EMBL" id="SMX26952.1"/>
    </source>
</evidence>
<keyword evidence="3" id="KW-0804">Transcription</keyword>
<reference evidence="6" key="1">
    <citation type="submission" date="2017-05" db="EMBL/GenBank/DDBJ databases">
        <authorList>
            <person name="Rodrigo-Torres L."/>
            <person name="Arahal R. D."/>
            <person name="Lucena T."/>
        </authorList>
    </citation>
    <scope>NUCLEOTIDE SEQUENCE [LARGE SCALE GENOMIC DNA]</scope>
    <source>
        <strain evidence="6">CECT 8649</strain>
    </source>
</reference>
<dbReference type="GO" id="GO:0003677">
    <property type="term" value="F:DNA binding"/>
    <property type="evidence" value="ECO:0007669"/>
    <property type="project" value="UniProtKB-KW"/>
</dbReference>
<dbReference type="AlphaFoldDB" id="A0A238JAH3"/>
<dbReference type="InterPro" id="IPR008920">
    <property type="entry name" value="TF_FadR/GntR_C"/>
</dbReference>
<evidence type="ECO:0000256" key="1">
    <source>
        <dbReference type="ARBA" id="ARBA00023015"/>
    </source>
</evidence>
<gene>
    <name evidence="5" type="primary">lutR_1</name>
    <name evidence="5" type="ORF">TRP8649_01052</name>
</gene>
<name>A0A238JAH3_9RHOB</name>
<dbReference type="EMBL" id="FXXP01000001">
    <property type="protein sequence ID" value="SMX26952.1"/>
    <property type="molecule type" value="Genomic_DNA"/>
</dbReference>
<dbReference type="SUPFAM" id="SSF46785">
    <property type="entry name" value="Winged helix' DNA-binding domain"/>
    <property type="match status" value="1"/>
</dbReference>